<dbReference type="Pfam" id="PF07690">
    <property type="entry name" value="MFS_1"/>
    <property type="match status" value="1"/>
</dbReference>
<keyword evidence="2 5" id="KW-0812">Transmembrane</keyword>
<dbReference type="InterPro" id="IPR020846">
    <property type="entry name" value="MFS_dom"/>
</dbReference>
<feature type="transmembrane region" description="Helical" evidence="5">
    <location>
        <begin position="304"/>
        <end position="327"/>
    </location>
</feature>
<feature type="transmembrane region" description="Helical" evidence="5">
    <location>
        <begin position="278"/>
        <end position="298"/>
    </location>
</feature>
<dbReference type="RefSeq" id="WP_132879114.1">
    <property type="nucleotide sequence ID" value="NZ_SLXQ01000011.1"/>
</dbReference>
<dbReference type="InterPro" id="IPR011701">
    <property type="entry name" value="MFS"/>
</dbReference>
<reference evidence="7 8" key="1">
    <citation type="submission" date="2019-03" db="EMBL/GenBank/DDBJ databases">
        <title>Genomic Encyclopedia of Type Strains, Phase IV (KMG-IV): sequencing the most valuable type-strain genomes for metagenomic binning, comparative biology and taxonomic classification.</title>
        <authorList>
            <person name="Goeker M."/>
        </authorList>
    </citation>
    <scope>NUCLEOTIDE SEQUENCE [LARGE SCALE GENOMIC DNA]</scope>
    <source>
        <strain evidence="7 8">DSM 45765</strain>
    </source>
</reference>
<dbReference type="PANTHER" id="PTHR23527">
    <property type="entry name" value="BLL3282 PROTEIN"/>
    <property type="match status" value="1"/>
</dbReference>
<dbReference type="Proteomes" id="UP000294911">
    <property type="component" value="Unassembled WGS sequence"/>
</dbReference>
<keyword evidence="8" id="KW-1185">Reference proteome</keyword>
<evidence type="ECO:0000256" key="4">
    <source>
        <dbReference type="ARBA" id="ARBA00023136"/>
    </source>
</evidence>
<dbReference type="Gene3D" id="1.20.1250.20">
    <property type="entry name" value="MFS general substrate transporter like domains"/>
    <property type="match status" value="2"/>
</dbReference>
<accession>A0A4R2QH51</accession>
<evidence type="ECO:0000313" key="7">
    <source>
        <dbReference type="EMBL" id="TCP47904.1"/>
    </source>
</evidence>
<keyword evidence="4 5" id="KW-0472">Membrane</keyword>
<protein>
    <submittedName>
        <fullName evidence="7">Putative MFS family arabinose efflux permease</fullName>
    </submittedName>
</protein>
<comment type="subcellular location">
    <subcellularLocation>
        <location evidence="1">Cell membrane</location>
        <topology evidence="1">Multi-pass membrane protein</topology>
    </subcellularLocation>
</comment>
<dbReference type="GO" id="GO:0022857">
    <property type="term" value="F:transmembrane transporter activity"/>
    <property type="evidence" value="ECO:0007669"/>
    <property type="project" value="InterPro"/>
</dbReference>
<dbReference type="GO" id="GO:0005886">
    <property type="term" value="C:plasma membrane"/>
    <property type="evidence" value="ECO:0007669"/>
    <property type="project" value="UniProtKB-SubCell"/>
</dbReference>
<dbReference type="SUPFAM" id="SSF103473">
    <property type="entry name" value="MFS general substrate transporter"/>
    <property type="match status" value="1"/>
</dbReference>
<evidence type="ECO:0000256" key="3">
    <source>
        <dbReference type="ARBA" id="ARBA00022989"/>
    </source>
</evidence>
<feature type="domain" description="Major facilitator superfamily (MFS) profile" evidence="6">
    <location>
        <begin position="21"/>
        <end position="389"/>
    </location>
</feature>
<feature type="transmembrane region" description="Helical" evidence="5">
    <location>
        <begin position="173"/>
        <end position="191"/>
    </location>
</feature>
<name>A0A4R2QH51_9PSEU</name>
<keyword evidence="3 5" id="KW-1133">Transmembrane helix</keyword>
<evidence type="ECO:0000256" key="2">
    <source>
        <dbReference type="ARBA" id="ARBA00022692"/>
    </source>
</evidence>
<dbReference type="InterPro" id="IPR036259">
    <property type="entry name" value="MFS_trans_sf"/>
</dbReference>
<evidence type="ECO:0000256" key="1">
    <source>
        <dbReference type="ARBA" id="ARBA00004651"/>
    </source>
</evidence>
<dbReference type="OrthoDB" id="5176013at2"/>
<proteinExistence type="predicted"/>
<feature type="transmembrane region" description="Helical" evidence="5">
    <location>
        <begin position="249"/>
        <end position="271"/>
    </location>
</feature>
<evidence type="ECO:0000259" key="6">
    <source>
        <dbReference type="PROSITE" id="PS50850"/>
    </source>
</evidence>
<feature type="transmembrane region" description="Helical" evidence="5">
    <location>
        <begin position="146"/>
        <end position="167"/>
    </location>
</feature>
<sequence length="389" mass="39469">MSLAESEQINAGRDQRGTGGVLLSVGLLVTVCVMPVFLVGGLGVQLRAELGLTEALLGAAASIFFAAGAVSARPFAAVTERVGPTIAMRSAALGSALCLFGLAAVPNAGWLLGVIALAGVTNSLCQPASNELLMRRVKPDRRGFAFAVKQAAIPAATLSAGLAVPAIALTIGWRWVFAIAGLLALLSAVCVPRLRWTRPKARVRNSGGSTGVLLTLLSIAAGFGAAAANAMGAFVTLTAVEVGYEEGNAGLMLALGSAAGLASRLGAGALADRRKPNLLRMVTTMVIVGSIGFLLLAFGQPVLFLVGLVLGFGFGWAWQGVFNFAVAARFPDRVATATAVTQTGVFIGGALGPIIFGVLASTQGVPAAWLSAFGMMALTAVALLLAGRR</sequence>
<gene>
    <name evidence="7" type="ORF">EV191_111109</name>
</gene>
<feature type="transmembrane region" description="Helical" evidence="5">
    <location>
        <begin position="50"/>
        <end position="70"/>
    </location>
</feature>
<feature type="transmembrane region" description="Helical" evidence="5">
    <location>
        <begin position="21"/>
        <end position="44"/>
    </location>
</feature>
<feature type="transmembrane region" description="Helical" evidence="5">
    <location>
        <begin position="339"/>
        <end position="361"/>
    </location>
</feature>
<dbReference type="AlphaFoldDB" id="A0A4R2QH51"/>
<evidence type="ECO:0000256" key="5">
    <source>
        <dbReference type="SAM" id="Phobius"/>
    </source>
</evidence>
<feature type="transmembrane region" description="Helical" evidence="5">
    <location>
        <begin position="367"/>
        <end position="386"/>
    </location>
</feature>
<dbReference type="PANTHER" id="PTHR23527:SF1">
    <property type="entry name" value="BLL3282 PROTEIN"/>
    <property type="match status" value="1"/>
</dbReference>
<evidence type="ECO:0000313" key="8">
    <source>
        <dbReference type="Proteomes" id="UP000294911"/>
    </source>
</evidence>
<dbReference type="InterPro" id="IPR052952">
    <property type="entry name" value="MFS-Transporter"/>
</dbReference>
<dbReference type="EMBL" id="SLXQ01000011">
    <property type="protein sequence ID" value="TCP47904.1"/>
    <property type="molecule type" value="Genomic_DNA"/>
</dbReference>
<feature type="transmembrane region" description="Helical" evidence="5">
    <location>
        <begin position="212"/>
        <end position="237"/>
    </location>
</feature>
<organism evidence="7 8">
    <name type="scientific">Tamaricihabitans halophyticus</name>
    <dbReference type="NCBI Taxonomy" id="1262583"/>
    <lineage>
        <taxon>Bacteria</taxon>
        <taxon>Bacillati</taxon>
        <taxon>Actinomycetota</taxon>
        <taxon>Actinomycetes</taxon>
        <taxon>Pseudonocardiales</taxon>
        <taxon>Pseudonocardiaceae</taxon>
        <taxon>Tamaricihabitans</taxon>
    </lineage>
</organism>
<comment type="caution">
    <text evidence="7">The sequence shown here is derived from an EMBL/GenBank/DDBJ whole genome shotgun (WGS) entry which is preliminary data.</text>
</comment>
<dbReference type="PROSITE" id="PS50850">
    <property type="entry name" value="MFS"/>
    <property type="match status" value="1"/>
</dbReference>